<proteinExistence type="predicted"/>
<evidence type="ECO:0000313" key="2">
    <source>
        <dbReference type="Proteomes" id="UP000261174"/>
    </source>
</evidence>
<dbReference type="RefSeq" id="WP_116857895.1">
    <property type="nucleotide sequence ID" value="NZ_QTJV01000041.1"/>
</dbReference>
<gene>
    <name evidence="1" type="ORF">DXN04_34125</name>
</gene>
<keyword evidence="2" id="KW-1185">Reference proteome</keyword>
<dbReference type="Proteomes" id="UP000261174">
    <property type="component" value="Unassembled WGS sequence"/>
</dbReference>
<organism evidence="1 2">
    <name type="scientific">Chitinophaga silvisoli</name>
    <dbReference type="NCBI Taxonomy" id="2291814"/>
    <lineage>
        <taxon>Bacteria</taxon>
        <taxon>Pseudomonadati</taxon>
        <taxon>Bacteroidota</taxon>
        <taxon>Chitinophagia</taxon>
        <taxon>Chitinophagales</taxon>
        <taxon>Chitinophagaceae</taxon>
        <taxon>Chitinophaga</taxon>
    </lineage>
</organism>
<comment type="caution">
    <text evidence="1">The sequence shown here is derived from an EMBL/GenBank/DDBJ whole genome shotgun (WGS) entry which is preliminary data.</text>
</comment>
<protein>
    <submittedName>
        <fullName evidence="1">Uncharacterized protein</fullName>
    </submittedName>
</protein>
<accession>A0A3E1NKG2</accession>
<evidence type="ECO:0000313" key="1">
    <source>
        <dbReference type="EMBL" id="RFM28416.1"/>
    </source>
</evidence>
<sequence>MVKLNVDCCSVTAQDNEPRVTFTTRKFLSTQEEMPVVVVIREHVPLSAAMQLIITDRQLPDGMYEQYLIEPEDD</sequence>
<reference evidence="1 2" key="1">
    <citation type="submission" date="2018-08" db="EMBL/GenBank/DDBJ databases">
        <title>Chitinophaga sp. K20C18050901, a novel bacterium isolated from forest soil.</title>
        <authorList>
            <person name="Wang C."/>
        </authorList>
    </citation>
    <scope>NUCLEOTIDE SEQUENCE [LARGE SCALE GENOMIC DNA]</scope>
    <source>
        <strain evidence="1 2">K20C18050901</strain>
    </source>
</reference>
<dbReference type="EMBL" id="QTJV01000041">
    <property type="protein sequence ID" value="RFM28416.1"/>
    <property type="molecule type" value="Genomic_DNA"/>
</dbReference>
<dbReference type="AlphaFoldDB" id="A0A3E1NKG2"/>
<name>A0A3E1NKG2_9BACT</name>